<evidence type="ECO:0000256" key="1">
    <source>
        <dbReference type="SAM" id="MobiDB-lite"/>
    </source>
</evidence>
<keyword evidence="3" id="KW-1185">Reference proteome</keyword>
<proteinExistence type="predicted"/>
<protein>
    <submittedName>
        <fullName evidence="2">Uncharacterized protein</fullName>
    </submittedName>
</protein>
<reference evidence="2 3" key="1">
    <citation type="submission" date="2023-07" db="EMBL/GenBank/DDBJ databases">
        <title>Identification of four novel Pseudomonas species associated with bacterial leaf spot of cucurbits.</title>
        <authorList>
            <person name="Fullem K.R."/>
        </authorList>
    </citation>
    <scope>NUCLEOTIDE SEQUENCE [LARGE SCALE GENOMIC DNA]</scope>
    <source>
        <strain evidence="2 3">KFB 138</strain>
    </source>
</reference>
<feature type="region of interest" description="Disordered" evidence="1">
    <location>
        <begin position="1"/>
        <end position="25"/>
    </location>
</feature>
<comment type="caution">
    <text evidence="2">The sequence shown here is derived from an EMBL/GenBank/DDBJ whole genome shotgun (WGS) entry which is preliminary data.</text>
</comment>
<evidence type="ECO:0000313" key="3">
    <source>
        <dbReference type="Proteomes" id="UP001223016"/>
    </source>
</evidence>
<dbReference type="RefSeq" id="WP_304576018.1">
    <property type="nucleotide sequence ID" value="NZ_JAUQOO010000030.1"/>
</dbReference>
<name>A0ABT9CXA2_9PSED</name>
<dbReference type="Proteomes" id="UP001223016">
    <property type="component" value="Unassembled WGS sequence"/>
</dbReference>
<accession>A0ABT9CXA2</accession>
<dbReference type="EMBL" id="JAUQOO010000030">
    <property type="protein sequence ID" value="MDO7930133.1"/>
    <property type="molecule type" value="Genomic_DNA"/>
</dbReference>
<gene>
    <name evidence="2" type="ORF">Q6A51_25465</name>
</gene>
<sequence>MPAGSLVEGADVDRQAPGLDHAAVGPVVRRDGQAAAGDEVATGLGEVGGGDVEGAGTGVQQVAVGVEEARGVEDQVAVGDFHGAVAVVELGADLEVGGVSGAE</sequence>
<organism evidence="2 3">
    <name type="scientific">Pseudomonas serbiensis</name>
    <dbReference type="NCBI Taxonomy" id="3064350"/>
    <lineage>
        <taxon>Bacteria</taxon>
        <taxon>Pseudomonadati</taxon>
        <taxon>Pseudomonadota</taxon>
        <taxon>Gammaproteobacteria</taxon>
        <taxon>Pseudomonadales</taxon>
        <taxon>Pseudomonadaceae</taxon>
        <taxon>Pseudomonas</taxon>
    </lineage>
</organism>
<evidence type="ECO:0000313" key="2">
    <source>
        <dbReference type="EMBL" id="MDO7930133.1"/>
    </source>
</evidence>